<protein>
    <submittedName>
        <fullName evidence="1">Uncharacterized protein</fullName>
    </submittedName>
</protein>
<evidence type="ECO:0000313" key="2">
    <source>
        <dbReference type="Proteomes" id="UP000007437"/>
    </source>
</evidence>
<keyword evidence="1" id="KW-0614">Plasmid</keyword>
<organism evidence="1 2">
    <name type="scientific">Mycetohabitans rhizoxinica (strain DSM 19002 / CIP 109453 / HKI 454)</name>
    <name type="common">Paraburkholderia rhizoxinica</name>
    <dbReference type="NCBI Taxonomy" id="882378"/>
    <lineage>
        <taxon>Bacteria</taxon>
        <taxon>Pseudomonadati</taxon>
        <taxon>Pseudomonadota</taxon>
        <taxon>Betaproteobacteria</taxon>
        <taxon>Burkholderiales</taxon>
        <taxon>Burkholderiaceae</taxon>
        <taxon>Mycetohabitans</taxon>
    </lineage>
</organism>
<proteinExistence type="predicted"/>
<sequence>MTDSTRRATAMRTARTCLGCARRPRSNRAWARLRAMRSYRDRWRRYPRCGYASTCRGLGVAAGEGLAMDLATYLAREVSRLRRSPRPTCRGLDRERIR</sequence>
<evidence type="ECO:0000313" key="1">
    <source>
        <dbReference type="EMBL" id="CBW76692.1"/>
    </source>
</evidence>
<dbReference type="KEGG" id="brh:RBRH_00611"/>
<gene>
    <name evidence="1" type="ordered locus">RBRH_00611</name>
</gene>
<name>E5AUB8_MYCRK</name>
<dbReference type="EMBL" id="FR687360">
    <property type="protein sequence ID" value="CBW76692.1"/>
    <property type="molecule type" value="Genomic_DNA"/>
</dbReference>
<dbReference type="AlphaFoldDB" id="E5AUB8"/>
<dbReference type="HOGENOM" id="CLU_2328429_0_0_4"/>
<geneLocation type="plasmid" evidence="1 2">
    <name>pBRH01</name>
</geneLocation>
<dbReference type="Proteomes" id="UP000007437">
    <property type="component" value="Plasmid pBRH01"/>
</dbReference>
<accession>E5AUB8</accession>
<reference evidence="1 2" key="1">
    <citation type="journal article" date="2011" name="J. Bacteriol.">
        <title>Complete genome sequence of Burkholderia rhizoxinica, an endosymbiont of Rhizopus microsporus.</title>
        <authorList>
            <person name="Lackner G."/>
            <person name="Moebius N."/>
            <person name="Partida-Martinez L."/>
            <person name="Hertweck C."/>
        </authorList>
    </citation>
    <scope>NUCLEOTIDE SEQUENCE [LARGE SCALE GENOMIC DNA]</scope>
    <source>
        <strain evidence="2">DSM 19002 / CIP 109453 / HKI 454</strain>
        <plasmid evidence="1 2">pBRH01</plasmid>
    </source>
</reference>